<dbReference type="AlphaFoldDB" id="A0A368XN08"/>
<reference evidence="1 2" key="1">
    <citation type="submission" date="2018-07" db="EMBL/GenBank/DDBJ databases">
        <title>Genomic Encyclopedia of Type Strains, Phase IV (KMG-IV): sequencing the most valuable type-strain genomes for metagenomic binning, comparative biology and taxonomic classification.</title>
        <authorList>
            <person name="Goeker M."/>
        </authorList>
    </citation>
    <scope>NUCLEOTIDE SEQUENCE [LARGE SCALE GENOMIC DNA]</scope>
    <source>
        <strain evidence="1 2">DSM 21634</strain>
    </source>
</reference>
<dbReference type="Proteomes" id="UP000252884">
    <property type="component" value="Unassembled WGS sequence"/>
</dbReference>
<evidence type="ECO:0000313" key="1">
    <source>
        <dbReference type="EMBL" id="RCW69392.1"/>
    </source>
</evidence>
<organism evidence="1 2">
    <name type="scientific">Pseudorhodoferax soli</name>
    <dbReference type="NCBI Taxonomy" id="545864"/>
    <lineage>
        <taxon>Bacteria</taxon>
        <taxon>Pseudomonadati</taxon>
        <taxon>Pseudomonadota</taxon>
        <taxon>Betaproteobacteria</taxon>
        <taxon>Burkholderiales</taxon>
        <taxon>Comamonadaceae</taxon>
    </lineage>
</organism>
<evidence type="ECO:0000313" key="2">
    <source>
        <dbReference type="Proteomes" id="UP000252884"/>
    </source>
</evidence>
<accession>A0A368XN08</accession>
<dbReference type="EMBL" id="QPJK01000006">
    <property type="protein sequence ID" value="RCW69392.1"/>
    <property type="molecule type" value="Genomic_DNA"/>
</dbReference>
<dbReference type="RefSeq" id="WP_114470019.1">
    <property type="nucleotide sequence ID" value="NZ_QPJK01000006.1"/>
</dbReference>
<keyword evidence="2" id="KW-1185">Reference proteome</keyword>
<proteinExistence type="predicted"/>
<comment type="caution">
    <text evidence="1">The sequence shown here is derived from an EMBL/GenBank/DDBJ whole genome shotgun (WGS) entry which is preliminary data.</text>
</comment>
<dbReference type="OrthoDB" id="8812165at2"/>
<name>A0A368XN08_9BURK</name>
<protein>
    <submittedName>
        <fullName evidence="1">Uncharacterized protein</fullName>
    </submittedName>
</protein>
<sequence length="117" mass="12306">MGNDVPVAPCPHLLELGGQALLLTDARSTNLYMAQAIRLGLERDPVGTCLRYGLNAEQGQRLLALTPQALHAMVASIGNQSLFLPRRDLLELLDAPEALRATLAAARPAVPATGSAA</sequence>
<gene>
    <name evidence="1" type="ORF">DES41_106266</name>
</gene>